<dbReference type="AlphaFoldDB" id="A0A6P2D2Z9"/>
<evidence type="ECO:0000313" key="1">
    <source>
        <dbReference type="EMBL" id="VTR95247.1"/>
    </source>
</evidence>
<dbReference type="EMBL" id="LR593886">
    <property type="protein sequence ID" value="VTR95247.1"/>
    <property type="molecule type" value="Genomic_DNA"/>
</dbReference>
<organism evidence="1 2">
    <name type="scientific">Gemmata massiliana</name>
    <dbReference type="NCBI Taxonomy" id="1210884"/>
    <lineage>
        <taxon>Bacteria</taxon>
        <taxon>Pseudomonadati</taxon>
        <taxon>Planctomycetota</taxon>
        <taxon>Planctomycetia</taxon>
        <taxon>Gemmatales</taxon>
        <taxon>Gemmataceae</taxon>
        <taxon>Gemmata</taxon>
    </lineage>
</organism>
<evidence type="ECO:0000313" key="2">
    <source>
        <dbReference type="Proteomes" id="UP000464178"/>
    </source>
</evidence>
<dbReference type="KEGG" id="gms:SOIL9_24670"/>
<sequence>MPRPNYIEPEVLSALVREYKRTGRVSEELGRCLMLIAGGLWDRYHFTASRDDFVQEVVLHLMQNPLQKADAQKHVFNYFTTCAFRFGQKLRDKAYGDARRFGDYAAELVESGRQLPTRHDAMDLGELSEWTGDDPVEFKRYKSGRRGTPFKHRRG</sequence>
<protein>
    <recommendedName>
        <fullName evidence="3">Sigma-70 family RNA polymerase sigma factor</fullName>
    </recommendedName>
</protein>
<dbReference type="Proteomes" id="UP000464178">
    <property type="component" value="Chromosome"/>
</dbReference>
<reference evidence="1 2" key="1">
    <citation type="submission" date="2019-05" db="EMBL/GenBank/DDBJ databases">
        <authorList>
            <consortium name="Science for Life Laboratories"/>
        </authorList>
    </citation>
    <scope>NUCLEOTIDE SEQUENCE [LARGE SCALE GENOMIC DNA]</scope>
    <source>
        <strain evidence="1">Soil9</strain>
    </source>
</reference>
<name>A0A6P2D2Z9_9BACT</name>
<evidence type="ECO:0008006" key="3">
    <source>
        <dbReference type="Google" id="ProtNLM"/>
    </source>
</evidence>
<dbReference type="RefSeq" id="WP_162669687.1">
    <property type="nucleotide sequence ID" value="NZ_LR593886.1"/>
</dbReference>
<accession>A0A6P2D2Z9</accession>
<gene>
    <name evidence="1" type="ORF">SOIL9_24670</name>
</gene>
<proteinExistence type="predicted"/>
<keyword evidence="2" id="KW-1185">Reference proteome</keyword>